<dbReference type="InterPro" id="IPR000594">
    <property type="entry name" value="ThiF_NAD_FAD-bd"/>
</dbReference>
<dbReference type="Gene3D" id="3.40.50.720">
    <property type="entry name" value="NAD(P)-binding Rossmann-like Domain"/>
    <property type="match status" value="1"/>
</dbReference>
<gene>
    <name evidence="2" type="ordered locus">Sfum_2082</name>
</gene>
<dbReference type="GO" id="GO:0008641">
    <property type="term" value="F:ubiquitin-like modifier activating enzyme activity"/>
    <property type="evidence" value="ECO:0007669"/>
    <property type="project" value="InterPro"/>
</dbReference>
<dbReference type="GO" id="GO:0005737">
    <property type="term" value="C:cytoplasm"/>
    <property type="evidence" value="ECO:0007669"/>
    <property type="project" value="TreeGrafter"/>
</dbReference>
<dbReference type="RefSeq" id="WP_011698934.1">
    <property type="nucleotide sequence ID" value="NC_008554.1"/>
</dbReference>
<dbReference type="Proteomes" id="UP000001784">
    <property type="component" value="Chromosome"/>
</dbReference>
<dbReference type="AlphaFoldDB" id="A0LK13"/>
<protein>
    <submittedName>
        <fullName evidence="2">UBA/THIF-type NAD/FAD binding protein</fullName>
    </submittedName>
</protein>
<dbReference type="HOGENOM" id="CLU_013325_10_4_7"/>
<dbReference type="InterPro" id="IPR035985">
    <property type="entry name" value="Ubiquitin-activating_enz"/>
</dbReference>
<dbReference type="STRING" id="335543.Sfum_2082"/>
<dbReference type="CDD" id="cd00757">
    <property type="entry name" value="ThiF_MoeB_HesA_family"/>
    <property type="match status" value="1"/>
</dbReference>
<dbReference type="PANTHER" id="PTHR10953">
    <property type="entry name" value="UBIQUITIN-ACTIVATING ENZYME E1"/>
    <property type="match status" value="1"/>
</dbReference>
<feature type="domain" description="THIF-type NAD/FAD binding fold" evidence="1">
    <location>
        <begin position="57"/>
        <end position="277"/>
    </location>
</feature>
<sequence>MELKYISFPVEYEGESRLVIDDRSLLEWASEKGRIPRQAVAEAIRYGITPLRYLKNFSALSLDEQLKLCESTVFICGCGGLGGHLVNLAARAGIGSIGIADKDIFFPTNLNRQLFCDTGHMSRPKVHVAEERIRCVNPFVDVRVYPQAVDAGNAEEFIEGADVVLDALDDLPARFILADAARRLGIPFVHGAAAGWWGQVCTFLPDSPLRLSSIYGSRTVKDPSEERMGVLGPTPAVIAGLQALEAIRILAGRQPAYAGRLLYFDGETGAMEIVPLESPGPAEGHGPG</sequence>
<accession>A0LK13</accession>
<dbReference type="PANTHER" id="PTHR10953:SF102">
    <property type="entry name" value="ADENYLYLTRANSFERASE AND SULFURTRANSFERASE MOCS3"/>
    <property type="match status" value="1"/>
</dbReference>
<dbReference type="InterPro" id="IPR045886">
    <property type="entry name" value="ThiF/MoeB/HesA"/>
</dbReference>
<dbReference type="GO" id="GO:0016779">
    <property type="term" value="F:nucleotidyltransferase activity"/>
    <property type="evidence" value="ECO:0007669"/>
    <property type="project" value="TreeGrafter"/>
</dbReference>
<keyword evidence="3" id="KW-1185">Reference proteome</keyword>
<organism evidence="2 3">
    <name type="scientific">Syntrophobacter fumaroxidans (strain DSM 10017 / MPOB)</name>
    <dbReference type="NCBI Taxonomy" id="335543"/>
    <lineage>
        <taxon>Bacteria</taxon>
        <taxon>Pseudomonadati</taxon>
        <taxon>Thermodesulfobacteriota</taxon>
        <taxon>Syntrophobacteria</taxon>
        <taxon>Syntrophobacterales</taxon>
        <taxon>Syntrophobacteraceae</taxon>
        <taxon>Syntrophobacter</taxon>
    </lineage>
</organism>
<dbReference type="SUPFAM" id="SSF69572">
    <property type="entry name" value="Activating enzymes of the ubiquitin-like proteins"/>
    <property type="match status" value="1"/>
</dbReference>
<evidence type="ECO:0000259" key="1">
    <source>
        <dbReference type="Pfam" id="PF00899"/>
    </source>
</evidence>
<dbReference type="EMBL" id="CP000478">
    <property type="protein sequence ID" value="ABK17765.1"/>
    <property type="molecule type" value="Genomic_DNA"/>
</dbReference>
<dbReference type="OrthoDB" id="9804286at2"/>
<name>A0LK13_SYNFM</name>
<dbReference type="InParanoid" id="A0LK13"/>
<dbReference type="Pfam" id="PF00899">
    <property type="entry name" value="ThiF"/>
    <property type="match status" value="1"/>
</dbReference>
<proteinExistence type="predicted"/>
<dbReference type="eggNOG" id="COG0476">
    <property type="taxonomic scope" value="Bacteria"/>
</dbReference>
<dbReference type="KEGG" id="sfu:Sfum_2082"/>
<evidence type="ECO:0000313" key="2">
    <source>
        <dbReference type="EMBL" id="ABK17765.1"/>
    </source>
</evidence>
<dbReference type="GO" id="GO:0004792">
    <property type="term" value="F:thiosulfate-cyanide sulfurtransferase activity"/>
    <property type="evidence" value="ECO:0007669"/>
    <property type="project" value="TreeGrafter"/>
</dbReference>
<reference evidence="2 3" key="1">
    <citation type="submission" date="2006-10" db="EMBL/GenBank/DDBJ databases">
        <title>Complete sequence of Syntrophobacter fumaroxidans MPOB.</title>
        <authorList>
            <consortium name="US DOE Joint Genome Institute"/>
            <person name="Copeland A."/>
            <person name="Lucas S."/>
            <person name="Lapidus A."/>
            <person name="Barry K."/>
            <person name="Detter J.C."/>
            <person name="Glavina del Rio T."/>
            <person name="Hammon N."/>
            <person name="Israni S."/>
            <person name="Pitluck S."/>
            <person name="Goltsman E.G."/>
            <person name="Martinez M."/>
            <person name="Schmutz J."/>
            <person name="Larimer F."/>
            <person name="Land M."/>
            <person name="Hauser L."/>
            <person name="Kyrpides N."/>
            <person name="Kim E."/>
            <person name="Boone D.R."/>
            <person name="Brockman F."/>
            <person name="Culley D."/>
            <person name="Ferry J."/>
            <person name="Gunsalus R."/>
            <person name="McInerney M.J."/>
            <person name="Morrison M."/>
            <person name="Plugge C."/>
            <person name="Rohlin L."/>
            <person name="Scholten J."/>
            <person name="Sieber J."/>
            <person name="Stams A.J.M."/>
            <person name="Worm P."/>
            <person name="Henstra A.M."/>
            <person name="Richardson P."/>
        </authorList>
    </citation>
    <scope>NUCLEOTIDE SEQUENCE [LARGE SCALE GENOMIC DNA]</scope>
    <source>
        <strain evidence="3">DSM 10017 / MPOB</strain>
    </source>
</reference>
<evidence type="ECO:0000313" key="3">
    <source>
        <dbReference type="Proteomes" id="UP000001784"/>
    </source>
</evidence>